<feature type="domain" description="Aldehyde dehydrogenase" evidence="5">
    <location>
        <begin position="20"/>
        <end position="479"/>
    </location>
</feature>
<evidence type="ECO:0000256" key="2">
    <source>
        <dbReference type="ARBA" id="ARBA00023002"/>
    </source>
</evidence>
<dbReference type="FunFam" id="3.40.605.10:FF:000005">
    <property type="entry name" value="Succinate-semialdehyde dehydrogenase I"/>
    <property type="match status" value="1"/>
</dbReference>
<keyword evidence="2 4" id="KW-0560">Oxidoreductase</keyword>
<dbReference type="NCBIfam" id="TIGR01780">
    <property type="entry name" value="SSADH"/>
    <property type="match status" value="1"/>
</dbReference>
<dbReference type="InterPro" id="IPR016160">
    <property type="entry name" value="Ald_DH_CS_CYS"/>
</dbReference>
<dbReference type="PANTHER" id="PTHR43353:SF5">
    <property type="entry name" value="SUCCINATE-SEMIALDEHYDE DEHYDROGENASE, MITOCHONDRIAL"/>
    <property type="match status" value="1"/>
</dbReference>
<dbReference type="InterPro" id="IPR010102">
    <property type="entry name" value="Succ_semiAld_DH"/>
</dbReference>
<dbReference type="InterPro" id="IPR016163">
    <property type="entry name" value="Ald_DH_C"/>
</dbReference>
<evidence type="ECO:0000256" key="3">
    <source>
        <dbReference type="PROSITE-ProRule" id="PRU10007"/>
    </source>
</evidence>
<reference evidence="6" key="1">
    <citation type="journal article" date="2019" name="PLoS Negl. Trop. Dis.">
        <title>Revisiting the worldwide diversity of Leptospira species in the environment.</title>
        <authorList>
            <person name="Vincent A.T."/>
            <person name="Schiettekatte O."/>
            <person name="Bourhy P."/>
            <person name="Veyrier F.J."/>
            <person name="Picardeau M."/>
        </authorList>
    </citation>
    <scope>NUCLEOTIDE SEQUENCE [LARGE SCALE GENOMIC DNA]</scope>
    <source>
        <strain evidence="6">201400974</strain>
    </source>
</reference>
<name>A0A4R9LP07_9LEPT</name>
<evidence type="ECO:0000259" key="5">
    <source>
        <dbReference type="Pfam" id="PF00171"/>
    </source>
</evidence>
<dbReference type="InterPro" id="IPR016161">
    <property type="entry name" value="Ald_DH/histidinol_DH"/>
</dbReference>
<protein>
    <submittedName>
        <fullName evidence="6">NAD-dependent succinate-semialdehyde dehydrogenase</fullName>
    </submittedName>
</protein>
<dbReference type="Gene3D" id="3.40.309.10">
    <property type="entry name" value="Aldehyde Dehydrogenase, Chain A, domain 2"/>
    <property type="match status" value="1"/>
</dbReference>
<dbReference type="CDD" id="cd07103">
    <property type="entry name" value="ALDH_F5_SSADH_GabD"/>
    <property type="match status" value="1"/>
</dbReference>
<proteinExistence type="inferred from homology"/>
<evidence type="ECO:0000256" key="1">
    <source>
        <dbReference type="ARBA" id="ARBA00009986"/>
    </source>
</evidence>
<evidence type="ECO:0000256" key="4">
    <source>
        <dbReference type="RuleBase" id="RU003345"/>
    </source>
</evidence>
<dbReference type="InterPro" id="IPR029510">
    <property type="entry name" value="Ald_DH_CS_GLU"/>
</dbReference>
<organism evidence="6 7">
    <name type="scientific">Leptospira ilyithenensis</name>
    <dbReference type="NCBI Taxonomy" id="2484901"/>
    <lineage>
        <taxon>Bacteria</taxon>
        <taxon>Pseudomonadati</taxon>
        <taxon>Spirochaetota</taxon>
        <taxon>Spirochaetia</taxon>
        <taxon>Leptospirales</taxon>
        <taxon>Leptospiraceae</taxon>
        <taxon>Leptospira</taxon>
    </lineage>
</organism>
<dbReference type="OrthoDB" id="9762913at2"/>
<gene>
    <name evidence="6" type="ORF">EHS11_09845</name>
</gene>
<dbReference type="GO" id="GO:0004777">
    <property type="term" value="F:succinate-semialdehyde dehydrogenase (NAD+) activity"/>
    <property type="evidence" value="ECO:0007669"/>
    <property type="project" value="TreeGrafter"/>
</dbReference>
<feature type="active site" evidence="3">
    <location>
        <position position="256"/>
    </location>
</feature>
<dbReference type="AlphaFoldDB" id="A0A4R9LP07"/>
<dbReference type="EMBL" id="RQHV01000043">
    <property type="protein sequence ID" value="TGN10578.1"/>
    <property type="molecule type" value="Genomic_DNA"/>
</dbReference>
<dbReference type="PROSITE" id="PS00687">
    <property type="entry name" value="ALDEHYDE_DEHYDR_GLU"/>
    <property type="match status" value="1"/>
</dbReference>
<dbReference type="GO" id="GO:0009450">
    <property type="term" value="P:gamma-aminobutyric acid catabolic process"/>
    <property type="evidence" value="ECO:0007669"/>
    <property type="project" value="InterPro"/>
</dbReference>
<comment type="similarity">
    <text evidence="1 4">Belongs to the aldehyde dehydrogenase family.</text>
</comment>
<dbReference type="Proteomes" id="UP000298264">
    <property type="component" value="Unassembled WGS sequence"/>
</dbReference>
<dbReference type="InterPro" id="IPR016162">
    <property type="entry name" value="Ald_DH_N"/>
</dbReference>
<evidence type="ECO:0000313" key="6">
    <source>
        <dbReference type="EMBL" id="TGN10578.1"/>
    </source>
</evidence>
<keyword evidence="7" id="KW-1185">Reference proteome</keyword>
<dbReference type="PANTHER" id="PTHR43353">
    <property type="entry name" value="SUCCINATE-SEMIALDEHYDE DEHYDROGENASE, MITOCHONDRIAL"/>
    <property type="match status" value="1"/>
</dbReference>
<dbReference type="PROSITE" id="PS00070">
    <property type="entry name" value="ALDEHYDE_DEHYDR_CYS"/>
    <property type="match status" value="1"/>
</dbReference>
<dbReference type="InterPro" id="IPR015590">
    <property type="entry name" value="Aldehyde_DH_dom"/>
</dbReference>
<accession>A0A4R9LP07</accession>
<dbReference type="FunFam" id="3.40.309.10:FF:000004">
    <property type="entry name" value="Succinate-semialdehyde dehydrogenase I"/>
    <property type="match status" value="1"/>
</dbReference>
<dbReference type="RefSeq" id="WP_135764212.1">
    <property type="nucleotide sequence ID" value="NZ_RQHV01000043.1"/>
</dbReference>
<dbReference type="Pfam" id="PF00171">
    <property type="entry name" value="Aldedh"/>
    <property type="match status" value="1"/>
</dbReference>
<dbReference type="InterPro" id="IPR050740">
    <property type="entry name" value="Aldehyde_DH_Superfamily"/>
</dbReference>
<dbReference type="Gene3D" id="3.40.605.10">
    <property type="entry name" value="Aldehyde Dehydrogenase, Chain A, domain 1"/>
    <property type="match status" value="1"/>
</dbReference>
<comment type="caution">
    <text evidence="6">The sequence shown here is derived from an EMBL/GenBank/DDBJ whole genome shotgun (WGS) entry which is preliminary data.</text>
</comment>
<dbReference type="SUPFAM" id="SSF53720">
    <property type="entry name" value="ALDH-like"/>
    <property type="match status" value="1"/>
</dbReference>
<sequence>MKSIRDKSLFQDRNYIGGDWVHSDSKETLTVNNPASLEILGTIPKSGKRETDRAIQAAKNTFPSWRKKTAKERSDILHRWFLLILENKEDLARIMTLEQGKPIAEARAEIVYSASYLEWFSEEAKRSYGDIIPSHRTDTRIFVLKEPIGVVGTITPWNFPTAMLARKIAPALAAGNTVVSKPSELTPYSALALAILGERAGIPKGVWNLVTGDPVAIGESLLHSKDVRKLSFTGSTKTGMYLMEKSASTLKKLSLELGGNAPFIVFSDADMDEAIKGAIASKYRNTGQTCVCVNRFLVQDSIAEEFAARLSQEASKLKVGSGLEPGAEQGPLINDAALKKVESHVQDAVSKGAKVLTGGKKHALGGNFYEPTVLFPISKDALAFKEETFGPVSSIMTFSSEEDAIAKANDTEFGLASYVYTKDIARIFRVTENLEYGMVGVNEGVISSEQVPFGGVKFSGMGREGSKYGMDDYTITKYVCLGGIR</sequence>
<evidence type="ECO:0000313" key="7">
    <source>
        <dbReference type="Proteomes" id="UP000298264"/>
    </source>
</evidence>